<reference evidence="2 3" key="1">
    <citation type="submission" date="2015-01" db="EMBL/GenBank/DDBJ databases">
        <title>Genome of Sphingomonas taxi strain 30a.</title>
        <authorList>
            <person name="Eevers N."/>
            <person name="Van Hamme J."/>
            <person name="Bottos E."/>
            <person name="Weyens N."/>
            <person name="Vangronsveld J."/>
        </authorList>
    </citation>
    <scope>NUCLEOTIDE SEQUENCE [LARGE SCALE GENOMIC DNA]</scope>
    <source>
        <strain evidence="2 3">30a</strain>
    </source>
</reference>
<keyword evidence="1" id="KW-0812">Transmembrane</keyword>
<sequence length="47" mass="4979">MIMADPNEPVHVTATEARAGATPGVARYVLGISLVLVIAIFAFLILR</sequence>
<name>A0A0D1M4M0_9SPHN</name>
<dbReference type="PATRIC" id="fig|1549858.7.peg.1749"/>
<dbReference type="Proteomes" id="UP000033203">
    <property type="component" value="Unassembled WGS sequence"/>
</dbReference>
<evidence type="ECO:0000313" key="3">
    <source>
        <dbReference type="Proteomes" id="UP000033203"/>
    </source>
</evidence>
<organism evidence="2 3">
    <name type="scientific">Sphingomonas melonis</name>
    <dbReference type="NCBI Taxonomy" id="152682"/>
    <lineage>
        <taxon>Bacteria</taxon>
        <taxon>Pseudomonadati</taxon>
        <taxon>Pseudomonadota</taxon>
        <taxon>Alphaproteobacteria</taxon>
        <taxon>Sphingomonadales</taxon>
        <taxon>Sphingomonadaceae</taxon>
        <taxon>Sphingomonas</taxon>
    </lineage>
</organism>
<feature type="transmembrane region" description="Helical" evidence="1">
    <location>
        <begin position="25"/>
        <end position="46"/>
    </location>
</feature>
<proteinExistence type="predicted"/>
<comment type="caution">
    <text evidence="2">The sequence shown here is derived from an EMBL/GenBank/DDBJ whole genome shotgun (WGS) entry which is preliminary data.</text>
</comment>
<evidence type="ECO:0000313" key="2">
    <source>
        <dbReference type="EMBL" id="KIU26945.1"/>
    </source>
</evidence>
<dbReference type="AlphaFoldDB" id="A0A0D1M4M0"/>
<keyword evidence="1" id="KW-1133">Transmembrane helix</keyword>
<gene>
    <name evidence="2" type="ORF">SR41_12125</name>
</gene>
<evidence type="ECO:0000256" key="1">
    <source>
        <dbReference type="SAM" id="Phobius"/>
    </source>
</evidence>
<keyword evidence="1" id="KW-0472">Membrane</keyword>
<dbReference type="EMBL" id="JXTP01000057">
    <property type="protein sequence ID" value="KIU26945.1"/>
    <property type="molecule type" value="Genomic_DNA"/>
</dbReference>
<protein>
    <submittedName>
        <fullName evidence="2">Regulator</fullName>
    </submittedName>
</protein>
<accession>A0A0D1M4M0</accession>